<protein>
    <submittedName>
        <fullName evidence="1">Phosphohydrolase</fullName>
    </submittedName>
</protein>
<dbReference type="SUPFAM" id="SSF109604">
    <property type="entry name" value="HD-domain/PDEase-like"/>
    <property type="match status" value="1"/>
</dbReference>
<proteinExistence type="predicted"/>
<keyword evidence="1" id="KW-0378">Hydrolase</keyword>
<dbReference type="AlphaFoldDB" id="A0A6N4RAR7"/>
<dbReference type="Proteomes" id="UP000320948">
    <property type="component" value="Unassembled WGS sequence"/>
</dbReference>
<name>A0A6N4RAR7_BLAVI</name>
<organism evidence="1 2">
    <name type="scientific">Blastochloris viridis</name>
    <name type="common">Rhodopseudomonas viridis</name>
    <dbReference type="NCBI Taxonomy" id="1079"/>
    <lineage>
        <taxon>Bacteria</taxon>
        <taxon>Pseudomonadati</taxon>
        <taxon>Pseudomonadota</taxon>
        <taxon>Alphaproteobacteria</taxon>
        <taxon>Hyphomicrobiales</taxon>
        <taxon>Blastochloridaceae</taxon>
        <taxon>Blastochloris</taxon>
    </lineage>
</organism>
<accession>A0A6N4RAR7</accession>
<comment type="caution">
    <text evidence="1">The sequence shown here is derived from an EMBL/GenBank/DDBJ whole genome shotgun (WGS) entry which is preliminary data.</text>
</comment>
<dbReference type="Gene3D" id="1.10.3210.10">
    <property type="entry name" value="Hypothetical protein af1432"/>
    <property type="match status" value="1"/>
</dbReference>
<dbReference type="EMBL" id="VAFM01000001">
    <property type="protein sequence ID" value="TKW61991.1"/>
    <property type="molecule type" value="Genomic_DNA"/>
</dbReference>
<dbReference type="GO" id="GO:0016787">
    <property type="term" value="F:hydrolase activity"/>
    <property type="evidence" value="ECO:0007669"/>
    <property type="project" value="UniProtKB-KW"/>
</dbReference>
<sequence>MTGSTMNLDSNSYTWMQTGSNQELDFGAEDWIVLPIEMIARALSNICRYNGHCSQYYSVAEHSIHISHLVEPELALAALLHDASEAYVGDMPTGLKRFMGISFKDIERKATQAVSRGYGIPMEQLESPVIKGFDKRILGDEAKLLMPPHAFWEKYLQDYEPTGIDLPCWQPDEANRRFLARFAELGGQQISN</sequence>
<gene>
    <name evidence="1" type="ORF">DI628_05050</name>
</gene>
<evidence type="ECO:0000313" key="1">
    <source>
        <dbReference type="EMBL" id="TKW61991.1"/>
    </source>
</evidence>
<reference evidence="1 2" key="1">
    <citation type="journal article" date="2017" name="Nat. Commun.">
        <title>In situ click chemistry generation of cyclooxygenase-2 inhibitors.</title>
        <authorList>
            <person name="Bhardwaj A."/>
            <person name="Kaur J."/>
            <person name="Wuest M."/>
            <person name="Wuest F."/>
        </authorList>
    </citation>
    <scope>NUCLEOTIDE SEQUENCE [LARGE SCALE GENOMIC DNA]</scope>
    <source>
        <strain evidence="1">S2_018_000_R2_106</strain>
    </source>
</reference>
<evidence type="ECO:0000313" key="2">
    <source>
        <dbReference type="Proteomes" id="UP000320948"/>
    </source>
</evidence>